<feature type="compositionally biased region" description="Polar residues" evidence="1">
    <location>
        <begin position="463"/>
        <end position="478"/>
    </location>
</feature>
<sequence>MQMSSASTARAAAPIYSSDIEPDHQLQKTLESAAASRPPGHDSTRNYSSYSSRKHGWDACHSSDESDLFSEISGQFDDAEEKSDEADEADESEFPLPDHPGIPVAASASAVDVNGSASPSSHSVKRRRSNDWPHQSVENVSAPTARKEQASSRQRWPFGRYYERHASSGSPRLARPTGRRSRFVEGHMNDTVSEKPPSIFFRDVEGQARGNEPAARAANRNSGIFRFGKAIASAFNPFGGWGSVSDIWKSSQVQDKPPEATNDRLKQAELAYEELKRAGYQGTTKGSYVQSLGSGTGSAGIPEETWKSIREKMEYGSVDASGNATGGGQHSRKSSEQAPSNRDSRSGGSLLPMFPDLRKAKSSLAIKKSDGQEVRHQRSRKDMQRHAKLMKRVSNLEDKLDRARRELREISGEAEQLMPITVTEEKPYQRKFVPGALPSLPSERLLHDPERTTPLSPPPNGTLEAQGSEDLTQSQARANKTRLLSPKPWRKSSTETRCSSANSPSSRKRKSPGPESRKEPGSSTQQQQRPPDTTQVHEQGKENGTPDQPATATEPTPAPAPASTPVKVPKTPLRKPKLPKTARGDSPGSVERKQNQRRSPGVENSRSSPAEERTPTSRPLRSTTRNRSATPVLRMKRGRGDLRSTVSPGHGEDKENFHHDEQENDDDGVGGGDTPSKPAGHGQQQTMVTPTRTSSRKARYEYIPPVPPLPKDLAATAAKVDRRLAKEMGKRRSQSENGGIDGSFQWPEDIF</sequence>
<protein>
    <recommendedName>
        <fullName evidence="4">Nuclear RNA binding protein</fullName>
    </recommendedName>
</protein>
<gene>
    <name evidence="2" type="ORF">ASPSYDRAFT_191286</name>
</gene>
<feature type="compositionally biased region" description="Acidic residues" evidence="1">
    <location>
        <begin position="77"/>
        <end position="93"/>
    </location>
</feature>
<feature type="compositionally biased region" description="Low complexity" evidence="1">
    <location>
        <begin position="616"/>
        <end position="628"/>
    </location>
</feature>
<feature type="region of interest" description="Disordered" evidence="1">
    <location>
        <begin position="426"/>
        <end position="697"/>
    </location>
</feature>
<dbReference type="AlphaFoldDB" id="A0A1L9TW68"/>
<feature type="compositionally biased region" description="Basic and acidic residues" evidence="1">
    <location>
        <begin position="55"/>
        <end position="64"/>
    </location>
</feature>
<dbReference type="OrthoDB" id="5226996at2759"/>
<evidence type="ECO:0000256" key="1">
    <source>
        <dbReference type="SAM" id="MobiDB-lite"/>
    </source>
</evidence>
<evidence type="ECO:0000313" key="2">
    <source>
        <dbReference type="EMBL" id="OJJ63666.1"/>
    </source>
</evidence>
<accession>A0A1L9TW68</accession>
<reference evidence="3" key="1">
    <citation type="journal article" date="2017" name="Genome Biol.">
        <title>Comparative genomics reveals high biological diversity and specific adaptations in the industrially and medically important fungal genus Aspergillus.</title>
        <authorList>
            <person name="de Vries R.P."/>
            <person name="Riley R."/>
            <person name="Wiebenga A."/>
            <person name="Aguilar-Osorio G."/>
            <person name="Amillis S."/>
            <person name="Uchima C.A."/>
            <person name="Anderluh G."/>
            <person name="Asadollahi M."/>
            <person name="Askin M."/>
            <person name="Barry K."/>
            <person name="Battaglia E."/>
            <person name="Bayram O."/>
            <person name="Benocci T."/>
            <person name="Braus-Stromeyer S.A."/>
            <person name="Caldana C."/>
            <person name="Canovas D."/>
            <person name="Cerqueira G.C."/>
            <person name="Chen F."/>
            <person name="Chen W."/>
            <person name="Choi C."/>
            <person name="Clum A."/>
            <person name="Dos Santos R.A."/>
            <person name="Damasio A.R."/>
            <person name="Diallinas G."/>
            <person name="Emri T."/>
            <person name="Fekete E."/>
            <person name="Flipphi M."/>
            <person name="Freyberg S."/>
            <person name="Gallo A."/>
            <person name="Gournas C."/>
            <person name="Habgood R."/>
            <person name="Hainaut M."/>
            <person name="Harispe M.L."/>
            <person name="Henrissat B."/>
            <person name="Hilden K.S."/>
            <person name="Hope R."/>
            <person name="Hossain A."/>
            <person name="Karabika E."/>
            <person name="Karaffa L."/>
            <person name="Karanyi Z."/>
            <person name="Krasevec N."/>
            <person name="Kuo A."/>
            <person name="Kusch H."/>
            <person name="LaButti K."/>
            <person name="Lagendijk E.L."/>
            <person name="Lapidus A."/>
            <person name="Levasseur A."/>
            <person name="Lindquist E."/>
            <person name="Lipzen A."/>
            <person name="Logrieco A.F."/>
            <person name="MacCabe A."/>
            <person name="Maekelae M.R."/>
            <person name="Malavazi I."/>
            <person name="Melin P."/>
            <person name="Meyer V."/>
            <person name="Mielnichuk N."/>
            <person name="Miskei M."/>
            <person name="Molnar A.P."/>
            <person name="Mule G."/>
            <person name="Ngan C.Y."/>
            <person name="Orejas M."/>
            <person name="Orosz E."/>
            <person name="Ouedraogo J.P."/>
            <person name="Overkamp K.M."/>
            <person name="Park H.-S."/>
            <person name="Perrone G."/>
            <person name="Piumi F."/>
            <person name="Punt P.J."/>
            <person name="Ram A.F."/>
            <person name="Ramon A."/>
            <person name="Rauscher S."/>
            <person name="Record E."/>
            <person name="Riano-Pachon D.M."/>
            <person name="Robert V."/>
            <person name="Roehrig J."/>
            <person name="Ruller R."/>
            <person name="Salamov A."/>
            <person name="Salih N.S."/>
            <person name="Samson R.A."/>
            <person name="Sandor E."/>
            <person name="Sanguinetti M."/>
            <person name="Schuetze T."/>
            <person name="Sepcic K."/>
            <person name="Shelest E."/>
            <person name="Sherlock G."/>
            <person name="Sophianopoulou V."/>
            <person name="Squina F.M."/>
            <person name="Sun H."/>
            <person name="Susca A."/>
            <person name="Todd R.B."/>
            <person name="Tsang A."/>
            <person name="Unkles S.E."/>
            <person name="van de Wiele N."/>
            <person name="van Rossen-Uffink D."/>
            <person name="Oliveira J.V."/>
            <person name="Vesth T.C."/>
            <person name="Visser J."/>
            <person name="Yu J.-H."/>
            <person name="Zhou M."/>
            <person name="Andersen M.R."/>
            <person name="Archer D.B."/>
            <person name="Baker S.E."/>
            <person name="Benoit I."/>
            <person name="Brakhage A.A."/>
            <person name="Braus G.H."/>
            <person name="Fischer R."/>
            <person name="Frisvad J.C."/>
            <person name="Goldman G.H."/>
            <person name="Houbraken J."/>
            <person name="Oakley B."/>
            <person name="Pocsi I."/>
            <person name="Scazzocchio C."/>
            <person name="Seiboth B."/>
            <person name="vanKuyk P.A."/>
            <person name="Wortman J."/>
            <person name="Dyer P.S."/>
            <person name="Grigoriev I.V."/>
        </authorList>
    </citation>
    <scope>NUCLEOTIDE SEQUENCE [LARGE SCALE GENOMIC DNA]</scope>
    <source>
        <strain evidence="3">CBS 593.65</strain>
    </source>
</reference>
<feature type="compositionally biased region" description="Basic and acidic residues" evidence="1">
    <location>
        <begin position="367"/>
        <end position="385"/>
    </location>
</feature>
<feature type="region of interest" description="Disordered" evidence="1">
    <location>
        <begin position="315"/>
        <end position="389"/>
    </location>
</feature>
<feature type="region of interest" description="Disordered" evidence="1">
    <location>
        <begin position="1"/>
        <end position="157"/>
    </location>
</feature>
<dbReference type="EMBL" id="KV878582">
    <property type="protein sequence ID" value="OJJ63666.1"/>
    <property type="molecule type" value="Genomic_DNA"/>
</dbReference>
<name>A0A1L9TW68_9EURO</name>
<keyword evidence="3" id="KW-1185">Reference proteome</keyword>
<dbReference type="STRING" id="1036612.A0A1L9TW68"/>
<feature type="compositionally biased region" description="Basic and acidic residues" evidence="1">
    <location>
        <begin position="650"/>
        <end position="661"/>
    </location>
</feature>
<feature type="compositionally biased region" description="Low complexity" evidence="1">
    <location>
        <begin position="524"/>
        <end position="534"/>
    </location>
</feature>
<feature type="compositionally biased region" description="Polar residues" evidence="1">
    <location>
        <begin position="682"/>
        <end position="693"/>
    </location>
</feature>
<feature type="compositionally biased region" description="Polar residues" evidence="1">
    <location>
        <begin position="132"/>
        <end position="142"/>
    </location>
</feature>
<dbReference type="RefSeq" id="XP_040707472.1">
    <property type="nucleotide sequence ID" value="XM_040843645.1"/>
</dbReference>
<dbReference type="VEuPathDB" id="FungiDB:ASPSYDRAFT_191286"/>
<dbReference type="GeneID" id="63759718"/>
<evidence type="ECO:0008006" key="4">
    <source>
        <dbReference type="Google" id="ProtNLM"/>
    </source>
</evidence>
<evidence type="ECO:0000313" key="3">
    <source>
        <dbReference type="Proteomes" id="UP000184356"/>
    </source>
</evidence>
<feature type="compositionally biased region" description="Low complexity" evidence="1">
    <location>
        <begin position="545"/>
        <end position="555"/>
    </location>
</feature>
<organism evidence="2 3">
    <name type="scientific">Aspergillus sydowii CBS 593.65</name>
    <dbReference type="NCBI Taxonomy" id="1036612"/>
    <lineage>
        <taxon>Eukaryota</taxon>
        <taxon>Fungi</taxon>
        <taxon>Dikarya</taxon>
        <taxon>Ascomycota</taxon>
        <taxon>Pezizomycotina</taxon>
        <taxon>Eurotiomycetes</taxon>
        <taxon>Eurotiomycetidae</taxon>
        <taxon>Eurotiales</taxon>
        <taxon>Aspergillaceae</taxon>
        <taxon>Aspergillus</taxon>
        <taxon>Aspergillus subgen. Nidulantes</taxon>
    </lineage>
</organism>
<proteinExistence type="predicted"/>
<feature type="region of interest" description="Disordered" evidence="1">
    <location>
        <begin position="726"/>
        <end position="751"/>
    </location>
</feature>
<dbReference type="Proteomes" id="UP000184356">
    <property type="component" value="Unassembled WGS sequence"/>
</dbReference>